<reference evidence="3" key="1">
    <citation type="journal article" date="2015" name="MBio">
        <title>Genome-Resolved Metagenomic Analysis Reveals Roles for Candidate Phyla and Other Microbial Community Members in Biogeochemical Transformations in Oil Reservoirs.</title>
        <authorList>
            <person name="Hu P."/>
            <person name="Tom L."/>
            <person name="Singh A."/>
            <person name="Thomas B.C."/>
            <person name="Baker B.J."/>
            <person name="Piceno Y.M."/>
            <person name="Andersen G.L."/>
            <person name="Banfield J.F."/>
        </authorList>
    </citation>
    <scope>NUCLEOTIDE SEQUENCE [LARGE SCALE GENOMIC DNA]</scope>
</reference>
<gene>
    <name evidence="2" type="ORF">XD92_0899</name>
</gene>
<protein>
    <submittedName>
        <fullName evidence="2">Uncharacterized protein</fullName>
    </submittedName>
</protein>
<keyword evidence="1" id="KW-0472">Membrane</keyword>
<evidence type="ECO:0000256" key="1">
    <source>
        <dbReference type="SAM" id="Phobius"/>
    </source>
</evidence>
<feature type="transmembrane region" description="Helical" evidence="1">
    <location>
        <begin position="86"/>
        <end position="105"/>
    </location>
</feature>
<comment type="caution">
    <text evidence="2">The sequence shown here is derived from an EMBL/GenBank/DDBJ whole genome shotgun (WGS) entry which is preliminary data.</text>
</comment>
<dbReference type="Proteomes" id="UP000053860">
    <property type="component" value="Unassembled WGS sequence"/>
</dbReference>
<accession>A0A117M084</accession>
<dbReference type="EMBL" id="LGGN01000158">
    <property type="protein sequence ID" value="KUK77170.1"/>
    <property type="molecule type" value="Genomic_DNA"/>
</dbReference>
<sequence>MTYNSHDILLRISALLILLSAVLYLLMPTVAPWIMAFSVALFAVRTVASPYPGKSIRGKRLFYFQIFSTLLMIMATYLMFRQRNEWALVMLCGALFMLYAAVMMPREWQRETDHKNDNE</sequence>
<feature type="transmembrane region" description="Helical" evidence="1">
    <location>
        <begin position="9"/>
        <end position="27"/>
    </location>
</feature>
<evidence type="ECO:0000313" key="2">
    <source>
        <dbReference type="EMBL" id="KUK77170.1"/>
    </source>
</evidence>
<dbReference type="AlphaFoldDB" id="A0A117M084"/>
<keyword evidence="1" id="KW-1133">Transmembrane helix</keyword>
<keyword evidence="1" id="KW-0812">Transmembrane</keyword>
<proteinExistence type="predicted"/>
<evidence type="ECO:0000313" key="3">
    <source>
        <dbReference type="Proteomes" id="UP000053860"/>
    </source>
</evidence>
<organism evidence="2 3">
    <name type="scientific">Proteiniphilum acetatigenes</name>
    <dbReference type="NCBI Taxonomy" id="294710"/>
    <lineage>
        <taxon>Bacteria</taxon>
        <taxon>Pseudomonadati</taxon>
        <taxon>Bacteroidota</taxon>
        <taxon>Bacteroidia</taxon>
        <taxon>Bacteroidales</taxon>
        <taxon>Dysgonomonadaceae</taxon>
        <taxon>Proteiniphilum</taxon>
    </lineage>
</organism>
<feature type="transmembrane region" description="Helical" evidence="1">
    <location>
        <begin position="61"/>
        <end position="80"/>
    </location>
</feature>
<name>A0A117M084_9BACT</name>